<protein>
    <submittedName>
        <fullName evidence="2">Uncharacterized protein</fullName>
    </submittedName>
</protein>
<comment type="caution">
    <text evidence="2">The sequence shown here is derived from an EMBL/GenBank/DDBJ whole genome shotgun (WGS) entry which is preliminary data.</text>
</comment>
<accession>A0ABD2WT84</accession>
<reference evidence="2 3" key="1">
    <citation type="journal article" date="2024" name="bioRxiv">
        <title>A reference genome for Trichogramma kaykai: A tiny desert-dwelling parasitoid wasp with competing sex-ratio distorters.</title>
        <authorList>
            <person name="Culotta J."/>
            <person name="Lindsey A.R."/>
        </authorList>
    </citation>
    <scope>NUCLEOTIDE SEQUENCE [LARGE SCALE GENOMIC DNA]</scope>
    <source>
        <strain evidence="2 3">KSX58</strain>
    </source>
</reference>
<feature type="region of interest" description="Disordered" evidence="1">
    <location>
        <begin position="59"/>
        <end position="78"/>
    </location>
</feature>
<keyword evidence="3" id="KW-1185">Reference proteome</keyword>
<dbReference type="EMBL" id="JBJJXI010000074">
    <property type="protein sequence ID" value="KAL3396064.1"/>
    <property type="molecule type" value="Genomic_DNA"/>
</dbReference>
<name>A0ABD2WT84_9HYME</name>
<evidence type="ECO:0000256" key="1">
    <source>
        <dbReference type="SAM" id="MobiDB-lite"/>
    </source>
</evidence>
<feature type="region of interest" description="Disordered" evidence="1">
    <location>
        <begin position="1"/>
        <end position="23"/>
    </location>
</feature>
<organism evidence="2 3">
    <name type="scientific">Trichogramma kaykai</name>
    <dbReference type="NCBI Taxonomy" id="54128"/>
    <lineage>
        <taxon>Eukaryota</taxon>
        <taxon>Metazoa</taxon>
        <taxon>Ecdysozoa</taxon>
        <taxon>Arthropoda</taxon>
        <taxon>Hexapoda</taxon>
        <taxon>Insecta</taxon>
        <taxon>Pterygota</taxon>
        <taxon>Neoptera</taxon>
        <taxon>Endopterygota</taxon>
        <taxon>Hymenoptera</taxon>
        <taxon>Apocrita</taxon>
        <taxon>Proctotrupomorpha</taxon>
        <taxon>Chalcidoidea</taxon>
        <taxon>Trichogrammatidae</taxon>
        <taxon>Trichogramma</taxon>
    </lineage>
</organism>
<sequence>MSAILSFPSPKSTGHLKNARQEPPPLTITVKEYAVAAKELHLHQRILLHPADRRLRSYLRAAPTPPPSPERSALASTM</sequence>
<evidence type="ECO:0000313" key="3">
    <source>
        <dbReference type="Proteomes" id="UP001627154"/>
    </source>
</evidence>
<proteinExistence type="predicted"/>
<evidence type="ECO:0000313" key="2">
    <source>
        <dbReference type="EMBL" id="KAL3396064.1"/>
    </source>
</evidence>
<dbReference type="Proteomes" id="UP001627154">
    <property type="component" value="Unassembled WGS sequence"/>
</dbReference>
<gene>
    <name evidence="2" type="ORF">TKK_009937</name>
</gene>
<dbReference type="AlphaFoldDB" id="A0ABD2WT84"/>